<evidence type="ECO:0000313" key="3">
    <source>
        <dbReference type="Proteomes" id="UP001232755"/>
    </source>
</evidence>
<evidence type="ECO:0000313" key="2">
    <source>
        <dbReference type="EMBL" id="MDQ0746441.1"/>
    </source>
</evidence>
<name>A0ABU0QGD1_9ACTN</name>
<feature type="compositionally biased region" description="Polar residues" evidence="1">
    <location>
        <begin position="12"/>
        <end position="23"/>
    </location>
</feature>
<comment type="caution">
    <text evidence="2">The sequence shown here is derived from an EMBL/GenBank/DDBJ whole genome shotgun (WGS) entry which is preliminary data.</text>
</comment>
<dbReference type="EMBL" id="JAUSYP010000001">
    <property type="protein sequence ID" value="MDQ0746441.1"/>
    <property type="molecule type" value="Genomic_DNA"/>
</dbReference>
<sequence length="63" mass="6381">MAERGLGFAADNSATSRVTGTPSTTAIENSVSTMGLPAPCAGFESTCFAGLACPANSARDKRR</sequence>
<proteinExistence type="predicted"/>
<dbReference type="Proteomes" id="UP001232755">
    <property type="component" value="Unassembled WGS sequence"/>
</dbReference>
<organism evidence="2 3">
    <name type="scientific">Streptomyces africanus</name>
    <dbReference type="NCBI Taxonomy" id="231024"/>
    <lineage>
        <taxon>Bacteria</taxon>
        <taxon>Bacillati</taxon>
        <taxon>Actinomycetota</taxon>
        <taxon>Actinomycetes</taxon>
        <taxon>Kitasatosporales</taxon>
        <taxon>Streptomycetaceae</taxon>
        <taxon>Streptomyces</taxon>
    </lineage>
</organism>
<evidence type="ECO:0000256" key="1">
    <source>
        <dbReference type="SAM" id="MobiDB-lite"/>
    </source>
</evidence>
<gene>
    <name evidence="2" type="ORF">QF034_000672</name>
</gene>
<protein>
    <submittedName>
        <fullName evidence="2">Uncharacterized protein</fullName>
    </submittedName>
</protein>
<accession>A0ABU0QGD1</accession>
<reference evidence="2 3" key="1">
    <citation type="submission" date="2023-07" db="EMBL/GenBank/DDBJ databases">
        <title>Comparative genomics of wheat-associated soil bacteria to identify genetic determinants of phenazine resistance.</title>
        <authorList>
            <person name="Mouncey N."/>
        </authorList>
    </citation>
    <scope>NUCLEOTIDE SEQUENCE [LARGE SCALE GENOMIC DNA]</scope>
    <source>
        <strain evidence="2 3">B3I12</strain>
    </source>
</reference>
<feature type="region of interest" description="Disordered" evidence="1">
    <location>
        <begin position="1"/>
        <end position="23"/>
    </location>
</feature>
<keyword evidence="3" id="KW-1185">Reference proteome</keyword>